<feature type="non-terminal residue" evidence="10">
    <location>
        <position position="810"/>
    </location>
</feature>
<dbReference type="SUPFAM" id="SSF48295">
    <property type="entry name" value="TrpR-like"/>
    <property type="match status" value="1"/>
</dbReference>
<dbReference type="AlphaFoldDB" id="A0A0G0K5J7"/>
<evidence type="ECO:0000259" key="9">
    <source>
        <dbReference type="Pfam" id="PF13632"/>
    </source>
</evidence>
<proteinExistence type="predicted"/>
<feature type="domain" description="Glycosyltransferase 2-like" evidence="8">
    <location>
        <begin position="366"/>
        <end position="415"/>
    </location>
</feature>
<dbReference type="GO" id="GO:0005886">
    <property type="term" value="C:plasma membrane"/>
    <property type="evidence" value="ECO:0007669"/>
    <property type="project" value="TreeGrafter"/>
</dbReference>
<evidence type="ECO:0000313" key="10">
    <source>
        <dbReference type="EMBL" id="KKQ44364.1"/>
    </source>
</evidence>
<evidence type="ECO:0000256" key="3">
    <source>
        <dbReference type="ARBA" id="ARBA00022679"/>
    </source>
</evidence>
<dbReference type="EMBL" id="LBTR01000026">
    <property type="protein sequence ID" value="KKQ44364.1"/>
    <property type="molecule type" value="Genomic_DNA"/>
</dbReference>
<dbReference type="InterPro" id="IPR050321">
    <property type="entry name" value="Glycosyltr_2/OpgH_subfam"/>
</dbReference>
<dbReference type="PANTHER" id="PTHR43867">
    <property type="entry name" value="CELLULOSE SYNTHASE CATALYTIC SUBUNIT A [UDP-FORMING]"/>
    <property type="match status" value="1"/>
</dbReference>
<comment type="subcellular location">
    <subcellularLocation>
        <location evidence="1">Membrane</location>
        <topology evidence="1">Multi-pass membrane protein</topology>
    </subcellularLocation>
</comment>
<dbReference type="Pfam" id="PF13632">
    <property type="entry name" value="Glyco_trans_2_3"/>
    <property type="match status" value="1"/>
</dbReference>
<name>A0A0G0K5J7_9BACT</name>
<dbReference type="Pfam" id="PF13384">
    <property type="entry name" value="HTH_23"/>
    <property type="match status" value="1"/>
</dbReference>
<accession>A0A0G0K5J7</accession>
<keyword evidence="5 7" id="KW-1133">Transmembrane helix</keyword>
<organism evidence="10 11">
    <name type="scientific">Candidatus Woesebacteria bacterium GW2011_GWA1_37_8</name>
    <dbReference type="NCBI Taxonomy" id="1618546"/>
    <lineage>
        <taxon>Bacteria</taxon>
        <taxon>Candidatus Woeseibacteriota</taxon>
    </lineage>
</organism>
<dbReference type="SUPFAM" id="SSF46689">
    <property type="entry name" value="Homeodomain-like"/>
    <property type="match status" value="1"/>
</dbReference>
<dbReference type="GO" id="GO:0016758">
    <property type="term" value="F:hexosyltransferase activity"/>
    <property type="evidence" value="ECO:0007669"/>
    <property type="project" value="TreeGrafter"/>
</dbReference>
<feature type="transmembrane region" description="Helical" evidence="7">
    <location>
        <begin position="744"/>
        <end position="766"/>
    </location>
</feature>
<protein>
    <submittedName>
        <fullName evidence="10">Glycosyl transferase family 2</fullName>
    </submittedName>
</protein>
<gene>
    <name evidence="10" type="ORF">US62_C0026G0001</name>
</gene>
<feature type="domain" description="Glycosyltransferase 2-like" evidence="9">
    <location>
        <begin position="571"/>
        <end position="788"/>
    </location>
</feature>
<feature type="transmembrane region" description="Helical" evidence="7">
    <location>
        <begin position="232"/>
        <end position="253"/>
    </location>
</feature>
<dbReference type="SUPFAM" id="SSF53448">
    <property type="entry name" value="Nucleotide-diphospho-sugar transferases"/>
    <property type="match status" value="1"/>
</dbReference>
<evidence type="ECO:0000256" key="6">
    <source>
        <dbReference type="ARBA" id="ARBA00023136"/>
    </source>
</evidence>
<keyword evidence="4 7" id="KW-0812">Transmembrane</keyword>
<reference evidence="10 11" key="1">
    <citation type="journal article" date="2015" name="Nature">
        <title>rRNA introns, odd ribosomes, and small enigmatic genomes across a large radiation of phyla.</title>
        <authorList>
            <person name="Brown C.T."/>
            <person name="Hug L.A."/>
            <person name="Thomas B.C."/>
            <person name="Sharon I."/>
            <person name="Castelle C.J."/>
            <person name="Singh A."/>
            <person name="Wilkins M.J."/>
            <person name="Williams K.H."/>
            <person name="Banfield J.F."/>
        </authorList>
    </citation>
    <scope>NUCLEOTIDE SEQUENCE [LARGE SCALE GENOMIC DNA]</scope>
</reference>
<dbReference type="InterPro" id="IPR009057">
    <property type="entry name" value="Homeodomain-like_sf"/>
</dbReference>
<evidence type="ECO:0000313" key="11">
    <source>
        <dbReference type="Proteomes" id="UP000034603"/>
    </source>
</evidence>
<evidence type="ECO:0000259" key="8">
    <source>
        <dbReference type="Pfam" id="PF00535"/>
    </source>
</evidence>
<feature type="transmembrane region" description="Helical" evidence="7">
    <location>
        <begin position="265"/>
        <end position="287"/>
    </location>
</feature>
<dbReference type="PANTHER" id="PTHR43867:SF4">
    <property type="entry name" value="BETA-(1-3)-GLUCOSYL TRANSFERASE"/>
    <property type="match status" value="1"/>
</dbReference>
<evidence type="ECO:0000256" key="7">
    <source>
        <dbReference type="SAM" id="Phobius"/>
    </source>
</evidence>
<dbReference type="Proteomes" id="UP000034603">
    <property type="component" value="Unassembled WGS sequence"/>
</dbReference>
<dbReference type="InterPro" id="IPR029044">
    <property type="entry name" value="Nucleotide-diphossugar_trans"/>
</dbReference>
<feature type="transmembrane region" description="Helical" evidence="7">
    <location>
        <begin position="781"/>
        <end position="804"/>
    </location>
</feature>
<keyword evidence="3 10" id="KW-0808">Transferase</keyword>
<dbReference type="Pfam" id="PF00535">
    <property type="entry name" value="Glycos_transf_2"/>
    <property type="match status" value="1"/>
</dbReference>
<keyword evidence="2" id="KW-0328">Glycosyltransferase</keyword>
<evidence type="ECO:0000256" key="1">
    <source>
        <dbReference type="ARBA" id="ARBA00004141"/>
    </source>
</evidence>
<evidence type="ECO:0000256" key="4">
    <source>
        <dbReference type="ARBA" id="ARBA00022692"/>
    </source>
</evidence>
<comment type="caution">
    <text evidence="10">The sequence shown here is derived from an EMBL/GenBank/DDBJ whole genome shotgun (WGS) entry which is preliminary data.</text>
</comment>
<keyword evidence="6 7" id="KW-0472">Membrane</keyword>
<dbReference type="InterPro" id="IPR010921">
    <property type="entry name" value="Trp_repressor/repl_initiator"/>
</dbReference>
<dbReference type="Gene3D" id="3.90.550.10">
    <property type="entry name" value="Spore Coat Polysaccharide Biosynthesis Protein SpsA, Chain A"/>
    <property type="match status" value="2"/>
</dbReference>
<evidence type="ECO:0000256" key="5">
    <source>
        <dbReference type="ARBA" id="ARBA00022989"/>
    </source>
</evidence>
<dbReference type="InterPro" id="IPR001173">
    <property type="entry name" value="Glyco_trans_2-like"/>
</dbReference>
<dbReference type="GO" id="GO:0043565">
    <property type="term" value="F:sequence-specific DNA binding"/>
    <property type="evidence" value="ECO:0007669"/>
    <property type="project" value="InterPro"/>
</dbReference>
<sequence>MKLKLSKESKLDLINKFFKGEKASDLAKRYNISKVLFYKYLDRYKKYGVKGLEEGKPGRKRKPRNAHVQMPSKSLTPLERFRMVQEVTEEGKAISEVAKKYQVSRNTLYKWIDRYKKSEKERINKVYDKERIVGRYYNQTPEFYNEAVLNLVEKHPEYGINKLVENLPKFGHKPILGYHGVQNILRRNDLSTYDRRAAFAQTKVTAVNSTITGILKHVERFFRIVPAIRSKIVKAGLIVFLSIFSIIVISGFIQAIDKPFRDLDGFTIVGGIFALISLFAGTFFFLYSLKYYLTIALVLSYAQTDFFGKDSEAKRKGFLNWLLGITNGTNGNVRDLSNPDSIQSNTPVGLEPNLEHVILKRFPFISVHIPFYNEKNVVERAIKAATSFDYPGDYEVILCDDSTDETTQIIRGYMHESGSANNKTSLSTIKNEKEGWELASVKVRPGVTLKHLHRTTRSGFKGGALKIALTLVDPVTEFVSIFDADFVPYPDTLELFMKYFQAQAGTLEFQGNSDYQYNTNTNLRRLTDTDDSGVSGNTTNNQTQTQAYAQTQTTAVKSSIAAVCGYQWHVLNKSENWITRGVRTEYAGSYVIERSGQEILGAFKQIHGSVYAIRRDVLEEVGWETSITEDFELTLKLYDAGYKVVYTPYIQAPAECVSTLKRLIRQRMRWAEGHSFNVKKMWKRLLFGKWVDVVSTSTPINSNNYQYQVSENIQPQTAGHRFGIGSSSKRFIPSPLTPMEKLEFIYLSPYYLQAFFFLLGTFSWLISETIFRVHLPFWTELWGWSLVLTNMISLPLMNAVGMFLEESEER</sequence>
<evidence type="ECO:0000256" key="2">
    <source>
        <dbReference type="ARBA" id="ARBA00022676"/>
    </source>
</evidence>